<dbReference type="Gene3D" id="3.40.50.1820">
    <property type="entry name" value="alpha/beta hydrolase"/>
    <property type="match status" value="1"/>
</dbReference>
<dbReference type="PANTHER" id="PTHR10272:SF0">
    <property type="entry name" value="PLATELET-ACTIVATING FACTOR ACETYLHYDROLASE"/>
    <property type="match status" value="1"/>
</dbReference>
<accession>D6WVH4</accession>
<dbReference type="KEGG" id="tca:659999"/>
<proteinExistence type="predicted"/>
<name>D6WVH4_TRICA</name>
<dbReference type="HOGENOM" id="CLU_022501_0_0_1"/>
<evidence type="ECO:0000256" key="4">
    <source>
        <dbReference type="ARBA" id="ARBA00023098"/>
    </source>
</evidence>
<reference evidence="8 9" key="1">
    <citation type="journal article" date="2008" name="Nature">
        <title>The genome of the model beetle and pest Tribolium castaneum.</title>
        <authorList>
            <consortium name="Tribolium Genome Sequencing Consortium"/>
            <person name="Richards S."/>
            <person name="Gibbs R.A."/>
            <person name="Weinstock G.M."/>
            <person name="Brown S.J."/>
            <person name="Denell R."/>
            <person name="Beeman R.W."/>
            <person name="Gibbs R."/>
            <person name="Beeman R.W."/>
            <person name="Brown S.J."/>
            <person name="Bucher G."/>
            <person name="Friedrich M."/>
            <person name="Grimmelikhuijzen C.J."/>
            <person name="Klingler M."/>
            <person name="Lorenzen M."/>
            <person name="Richards S."/>
            <person name="Roth S."/>
            <person name="Schroder R."/>
            <person name="Tautz D."/>
            <person name="Zdobnov E.M."/>
            <person name="Muzny D."/>
            <person name="Gibbs R.A."/>
            <person name="Weinstock G.M."/>
            <person name="Attaway T."/>
            <person name="Bell S."/>
            <person name="Buhay C.J."/>
            <person name="Chandrabose M.N."/>
            <person name="Chavez D."/>
            <person name="Clerk-Blankenburg K.P."/>
            <person name="Cree A."/>
            <person name="Dao M."/>
            <person name="Davis C."/>
            <person name="Chacko J."/>
            <person name="Dinh H."/>
            <person name="Dugan-Rocha S."/>
            <person name="Fowler G."/>
            <person name="Garner T.T."/>
            <person name="Garnes J."/>
            <person name="Gnirke A."/>
            <person name="Hawes A."/>
            <person name="Hernandez J."/>
            <person name="Hines S."/>
            <person name="Holder M."/>
            <person name="Hume J."/>
            <person name="Jhangiani S.N."/>
            <person name="Joshi V."/>
            <person name="Khan Z.M."/>
            <person name="Jackson L."/>
            <person name="Kovar C."/>
            <person name="Kowis A."/>
            <person name="Lee S."/>
            <person name="Lewis L.R."/>
            <person name="Margolis J."/>
            <person name="Morgan M."/>
            <person name="Nazareth L.V."/>
            <person name="Nguyen N."/>
            <person name="Okwuonu G."/>
            <person name="Parker D."/>
            <person name="Richards S."/>
            <person name="Ruiz S.J."/>
            <person name="Santibanez J."/>
            <person name="Savard J."/>
            <person name="Scherer S.E."/>
            <person name="Schneider B."/>
            <person name="Sodergren E."/>
            <person name="Tautz D."/>
            <person name="Vattahil S."/>
            <person name="Villasana D."/>
            <person name="White C.S."/>
            <person name="Wright R."/>
            <person name="Park Y."/>
            <person name="Beeman R.W."/>
            <person name="Lord J."/>
            <person name="Oppert B."/>
            <person name="Lorenzen M."/>
            <person name="Brown S."/>
            <person name="Wang L."/>
            <person name="Savard J."/>
            <person name="Tautz D."/>
            <person name="Richards S."/>
            <person name="Weinstock G."/>
            <person name="Gibbs R.A."/>
            <person name="Liu Y."/>
            <person name="Worley K."/>
            <person name="Weinstock G."/>
            <person name="Elsik C.G."/>
            <person name="Reese J.T."/>
            <person name="Elhaik E."/>
            <person name="Landan G."/>
            <person name="Graur D."/>
            <person name="Arensburger P."/>
            <person name="Atkinson P."/>
            <person name="Beeman R.W."/>
            <person name="Beidler J."/>
            <person name="Brown S.J."/>
            <person name="Demuth J.P."/>
            <person name="Drury D.W."/>
            <person name="Du Y.Z."/>
            <person name="Fujiwara H."/>
            <person name="Lorenzen M."/>
            <person name="Maselli V."/>
            <person name="Osanai M."/>
            <person name="Park Y."/>
            <person name="Robertson H.M."/>
            <person name="Tu Z."/>
            <person name="Wang J.J."/>
            <person name="Wang S."/>
            <person name="Richards S."/>
            <person name="Song H."/>
            <person name="Zhang L."/>
            <person name="Sodergren E."/>
            <person name="Werner D."/>
            <person name="Stanke M."/>
            <person name="Morgenstern B."/>
            <person name="Solovyev V."/>
            <person name="Kosarev P."/>
            <person name="Brown G."/>
            <person name="Chen H.C."/>
            <person name="Ermolaeva O."/>
            <person name="Hlavina W."/>
            <person name="Kapustin Y."/>
            <person name="Kiryutin B."/>
            <person name="Kitts P."/>
            <person name="Maglott D."/>
            <person name="Pruitt K."/>
            <person name="Sapojnikov V."/>
            <person name="Souvorov A."/>
            <person name="Mackey A.J."/>
            <person name="Waterhouse R.M."/>
            <person name="Wyder S."/>
            <person name="Zdobnov E.M."/>
            <person name="Zdobnov E.M."/>
            <person name="Wyder S."/>
            <person name="Kriventseva E.V."/>
            <person name="Kadowaki T."/>
            <person name="Bork P."/>
            <person name="Aranda M."/>
            <person name="Bao R."/>
            <person name="Beermann A."/>
            <person name="Berns N."/>
            <person name="Bolognesi R."/>
            <person name="Bonneton F."/>
            <person name="Bopp D."/>
            <person name="Brown S.J."/>
            <person name="Bucher G."/>
            <person name="Butts T."/>
            <person name="Chaumot A."/>
            <person name="Denell R.E."/>
            <person name="Ferrier D.E."/>
            <person name="Friedrich M."/>
            <person name="Gordon C.M."/>
            <person name="Jindra M."/>
            <person name="Klingler M."/>
            <person name="Lan Q."/>
            <person name="Lattorff H.M."/>
            <person name="Laudet V."/>
            <person name="von Levetsow C."/>
            <person name="Liu Z."/>
            <person name="Lutz R."/>
            <person name="Lynch J.A."/>
            <person name="da Fonseca R.N."/>
            <person name="Posnien N."/>
            <person name="Reuter R."/>
            <person name="Roth S."/>
            <person name="Savard J."/>
            <person name="Schinko J.B."/>
            <person name="Schmitt C."/>
            <person name="Schoppmeier M."/>
            <person name="Schroder R."/>
            <person name="Shippy T.D."/>
            <person name="Simonnet F."/>
            <person name="Marques-Souza H."/>
            <person name="Tautz D."/>
            <person name="Tomoyasu Y."/>
            <person name="Trauner J."/>
            <person name="Van der Zee M."/>
            <person name="Vervoort M."/>
            <person name="Wittkopp N."/>
            <person name="Wimmer E.A."/>
            <person name="Yang X."/>
            <person name="Jones A.K."/>
            <person name="Sattelle D.B."/>
            <person name="Ebert P.R."/>
            <person name="Nelson D."/>
            <person name="Scott J.G."/>
            <person name="Beeman R.W."/>
            <person name="Muthukrishnan S."/>
            <person name="Kramer K.J."/>
            <person name="Arakane Y."/>
            <person name="Beeman R.W."/>
            <person name="Zhu Q."/>
            <person name="Hogenkamp D."/>
            <person name="Dixit R."/>
            <person name="Oppert B."/>
            <person name="Jiang H."/>
            <person name="Zou Z."/>
            <person name="Marshall J."/>
            <person name="Elpidina E."/>
            <person name="Vinokurov K."/>
            <person name="Oppert C."/>
            <person name="Zou Z."/>
            <person name="Evans J."/>
            <person name="Lu Z."/>
            <person name="Zhao P."/>
            <person name="Sumathipala N."/>
            <person name="Altincicek B."/>
            <person name="Vilcinskas A."/>
            <person name="Williams M."/>
            <person name="Hultmark D."/>
            <person name="Hetru C."/>
            <person name="Jiang H."/>
            <person name="Grimmelikhuijzen C.J."/>
            <person name="Hauser F."/>
            <person name="Cazzamali G."/>
            <person name="Williamson M."/>
            <person name="Park Y."/>
            <person name="Li B."/>
            <person name="Tanaka Y."/>
            <person name="Predel R."/>
            <person name="Neupert S."/>
            <person name="Schachtner J."/>
            <person name="Verleyen P."/>
            <person name="Raible F."/>
            <person name="Bork P."/>
            <person name="Friedrich M."/>
            <person name="Walden K.K."/>
            <person name="Robertson H.M."/>
            <person name="Angeli S."/>
            <person name="Foret S."/>
            <person name="Bucher G."/>
            <person name="Schuetz S."/>
            <person name="Maleszka R."/>
            <person name="Wimmer E.A."/>
            <person name="Beeman R.W."/>
            <person name="Lorenzen M."/>
            <person name="Tomoyasu Y."/>
            <person name="Miller S.C."/>
            <person name="Grossmann D."/>
            <person name="Bucher G."/>
        </authorList>
    </citation>
    <scope>NUCLEOTIDE SEQUENCE [LARGE SCALE GENOMIC DNA]</scope>
    <source>
        <strain evidence="8 9">Georgia GA2</strain>
    </source>
</reference>
<dbReference type="InParanoid" id="D6WVH4"/>
<dbReference type="eggNOG" id="KOG3847">
    <property type="taxonomic scope" value="Eukaryota"/>
</dbReference>
<evidence type="ECO:0000313" key="9">
    <source>
        <dbReference type="Proteomes" id="UP000007266"/>
    </source>
</evidence>
<dbReference type="Pfam" id="PF03403">
    <property type="entry name" value="PAF-AH_p_II"/>
    <property type="match status" value="1"/>
</dbReference>
<keyword evidence="2 5" id="KW-0378">Hydrolase</keyword>
<evidence type="ECO:0000256" key="5">
    <source>
        <dbReference type="PIRNR" id="PIRNR018169"/>
    </source>
</evidence>
<feature type="active site" description="Charge relay system" evidence="6">
    <location>
        <position position="265"/>
    </location>
</feature>
<feature type="active site" description="Nucleophile" evidence="6">
    <location>
        <position position="242"/>
    </location>
</feature>
<keyword evidence="7" id="KW-0812">Transmembrane</keyword>
<dbReference type="GO" id="GO:0016042">
    <property type="term" value="P:lipid catabolic process"/>
    <property type="evidence" value="ECO:0007669"/>
    <property type="project" value="UniProtKB-KW"/>
</dbReference>
<evidence type="ECO:0000256" key="1">
    <source>
        <dbReference type="ARBA" id="ARBA00013201"/>
    </source>
</evidence>
<sequence>MWWLWKSTNNLPEATGPFTPGCMDVMLDYSHEGIFMRLYYPTNEAKKDPRNFHRWVPWIPSANYFIGLSKVLMIFPFIIRFVYWWCHTNIVPALYGSRPKTDQKLKCIVLSHGLGGYRSLYSNTCCELASRGFLVAALEHRDGSSCYTYYYKSEEDARNQRPTNIEYEPFVLGKTHHKQRRRQVEHRAKECGKVADFFADLNSGKVPHNVICDVPTRRQIDFDLADFVGKLDLTTLTIAGHSFGGATALLTLDQRREFKHGILLDPWMYPIKDEGLEAKITQPLIFINTQTFHIMSNVSSMAKFLTSDDRTMFTILHTTHENQTDSALVVGYWLNWFMKKLDPLVALKINNSLILEFLDKWVKCPSDVSDCREYLQEQGSNLDKVLLALGFKLKIVALLFN</sequence>
<gene>
    <name evidence="8" type="primary">AUGUSTUS-3.0.2_06223</name>
    <name evidence="8" type="ORF">TcasGA2_TC006223</name>
</gene>
<organism evidence="8 9">
    <name type="scientific">Tribolium castaneum</name>
    <name type="common">Red flour beetle</name>
    <dbReference type="NCBI Taxonomy" id="7070"/>
    <lineage>
        <taxon>Eukaryota</taxon>
        <taxon>Metazoa</taxon>
        <taxon>Ecdysozoa</taxon>
        <taxon>Arthropoda</taxon>
        <taxon>Hexapoda</taxon>
        <taxon>Insecta</taxon>
        <taxon>Pterygota</taxon>
        <taxon>Neoptera</taxon>
        <taxon>Endopterygota</taxon>
        <taxon>Coleoptera</taxon>
        <taxon>Polyphaga</taxon>
        <taxon>Cucujiformia</taxon>
        <taxon>Tenebrionidae</taxon>
        <taxon>Tenebrionidae incertae sedis</taxon>
        <taxon>Tribolium</taxon>
    </lineage>
</organism>
<keyword evidence="7" id="KW-0472">Membrane</keyword>
<dbReference type="AlphaFoldDB" id="D6WVH4"/>
<dbReference type="EC" id="3.1.1.47" evidence="1 5"/>
<evidence type="ECO:0000256" key="6">
    <source>
        <dbReference type="PIRSR" id="PIRSR018169-1"/>
    </source>
</evidence>
<dbReference type="PhylomeDB" id="D6WVH4"/>
<protein>
    <recommendedName>
        <fullName evidence="1 5">1-alkyl-2-acetylglycerophosphocholine esterase</fullName>
        <ecNumber evidence="1 5">3.1.1.47</ecNumber>
    </recommendedName>
</protein>
<dbReference type="SUPFAM" id="SSF53474">
    <property type="entry name" value="alpha/beta-Hydrolases"/>
    <property type="match status" value="1"/>
</dbReference>
<evidence type="ECO:0000256" key="7">
    <source>
        <dbReference type="SAM" id="Phobius"/>
    </source>
</evidence>
<feature type="active site" description="Charge relay system" evidence="6">
    <location>
        <position position="320"/>
    </location>
</feature>
<dbReference type="OrthoDB" id="2363873at2759"/>
<evidence type="ECO:0000313" key="8">
    <source>
        <dbReference type="EMBL" id="EFA08568.1"/>
    </source>
</evidence>
<keyword evidence="7" id="KW-1133">Transmembrane helix</keyword>
<keyword evidence="3 5" id="KW-0442">Lipid degradation</keyword>
<dbReference type="STRING" id="7070.D6WVH4"/>
<comment type="catalytic activity">
    <reaction evidence="5">
        <text>a 1-O-alkyl-2-acetyl-sn-glycero-3-phosphocholine + H2O = a 1-O-alkyl-sn-glycero-3-phosphocholine + acetate + H(+)</text>
        <dbReference type="Rhea" id="RHEA:17777"/>
        <dbReference type="ChEBI" id="CHEBI:15377"/>
        <dbReference type="ChEBI" id="CHEBI:15378"/>
        <dbReference type="ChEBI" id="CHEBI:30089"/>
        <dbReference type="ChEBI" id="CHEBI:30909"/>
        <dbReference type="ChEBI" id="CHEBI:36707"/>
        <dbReference type="EC" id="3.1.1.47"/>
    </reaction>
</comment>
<dbReference type="GO" id="GO:0003847">
    <property type="term" value="F:1-alkyl-2-acetylglycerophosphocholine esterase activity"/>
    <property type="evidence" value="ECO:0000318"/>
    <property type="project" value="GO_Central"/>
</dbReference>
<dbReference type="InterPro" id="IPR016715">
    <property type="entry name" value="PAF_acetylhydro_eukaryote"/>
</dbReference>
<evidence type="ECO:0000256" key="2">
    <source>
        <dbReference type="ARBA" id="ARBA00022801"/>
    </source>
</evidence>
<dbReference type="PIRSF" id="PIRSF018169">
    <property type="entry name" value="PAF_acetylhydrolase"/>
    <property type="match status" value="1"/>
</dbReference>
<feature type="transmembrane region" description="Helical" evidence="7">
    <location>
        <begin position="64"/>
        <end position="85"/>
    </location>
</feature>
<keyword evidence="9" id="KW-1185">Reference proteome</keyword>
<dbReference type="OMA" id="GSVHHNF"/>
<reference evidence="8 9" key="2">
    <citation type="journal article" date="2010" name="Nucleic Acids Res.">
        <title>BeetleBase in 2010: revisions to provide comprehensive genomic information for Tribolium castaneum.</title>
        <authorList>
            <person name="Kim H.S."/>
            <person name="Murphy T."/>
            <person name="Xia J."/>
            <person name="Caragea D."/>
            <person name="Park Y."/>
            <person name="Beeman R.W."/>
            <person name="Lorenzen M.D."/>
            <person name="Butcher S."/>
            <person name="Manak J.R."/>
            <person name="Brown S.J."/>
        </authorList>
    </citation>
    <scope>GENOME REANNOTATION</scope>
    <source>
        <strain evidence="8 9">Georgia GA2</strain>
    </source>
</reference>
<dbReference type="PANTHER" id="PTHR10272">
    <property type="entry name" value="PLATELET-ACTIVATING FACTOR ACETYLHYDROLASE"/>
    <property type="match status" value="1"/>
</dbReference>
<keyword evidence="4 5" id="KW-0443">Lipid metabolism</keyword>
<dbReference type="InterPro" id="IPR029058">
    <property type="entry name" value="AB_hydrolase_fold"/>
</dbReference>
<dbReference type="Proteomes" id="UP000007266">
    <property type="component" value="Linkage group 8"/>
</dbReference>
<evidence type="ECO:0000256" key="3">
    <source>
        <dbReference type="ARBA" id="ARBA00022963"/>
    </source>
</evidence>
<dbReference type="EMBL" id="KQ971357">
    <property type="protein sequence ID" value="EFA08568.1"/>
    <property type="molecule type" value="Genomic_DNA"/>
</dbReference>